<feature type="domain" description="Helix-hairpin-helix DNA-binding motif class 1" evidence="3">
    <location>
        <begin position="206"/>
        <end position="225"/>
    </location>
</feature>
<dbReference type="Pfam" id="PF10531">
    <property type="entry name" value="SLBB"/>
    <property type="match status" value="1"/>
</dbReference>
<keyword evidence="4" id="KW-0238">DNA-binding</keyword>
<keyword evidence="2" id="KW-0472">Membrane</keyword>
<dbReference type="RefSeq" id="WP_252442230.1">
    <property type="nucleotide sequence ID" value="NZ_JAMWYK010000001.1"/>
</dbReference>
<evidence type="ECO:0000259" key="3">
    <source>
        <dbReference type="SMART" id="SM00278"/>
    </source>
</evidence>
<evidence type="ECO:0000313" key="5">
    <source>
        <dbReference type="Proteomes" id="UP001523234"/>
    </source>
</evidence>
<organism evidence="4 5">
    <name type="scientific">Fructobacillus apis</name>
    <dbReference type="NCBI Taxonomy" id="2935017"/>
    <lineage>
        <taxon>Bacteria</taxon>
        <taxon>Bacillati</taxon>
        <taxon>Bacillota</taxon>
        <taxon>Bacilli</taxon>
        <taxon>Lactobacillales</taxon>
        <taxon>Lactobacillaceae</taxon>
        <taxon>Fructobacillus</taxon>
    </lineage>
</organism>
<dbReference type="EMBL" id="JAMWYK010000001">
    <property type="protein sequence ID" value="MCO0831715.1"/>
    <property type="molecule type" value="Genomic_DNA"/>
</dbReference>
<sequence>MKEVRLDASFFCSLCVSFREEEEEMKFNLRRDEWEEWLVVHWQVVGAVLVGLCLLVGTVVLLVAGHPNEESQGVDLKGSGLSPSRKAKAVGSSAVNAFGGDDSKASTGKMAVDVEGAVKHPGLYEFESSAVRLRDAIDKAGGLTEQAERKHLNLAEQLSDGMVVYLPAVGEEAKPFFQKSGQLPGGEDGAQSNSSSKVSLNHASQKELEALDGIGPKKAEQIIAYRHQHPFTSVDQLKEISGIGEKRFDKLKDQVVL</sequence>
<name>A0ABT0ZP01_9LACO</name>
<dbReference type="SUPFAM" id="SSF47781">
    <property type="entry name" value="RuvA domain 2-like"/>
    <property type="match status" value="1"/>
</dbReference>
<evidence type="ECO:0000256" key="1">
    <source>
        <dbReference type="SAM" id="MobiDB-lite"/>
    </source>
</evidence>
<feature type="region of interest" description="Disordered" evidence="1">
    <location>
        <begin position="177"/>
        <end position="202"/>
    </location>
</feature>
<keyword evidence="2" id="KW-1133">Transmembrane helix</keyword>
<evidence type="ECO:0000256" key="2">
    <source>
        <dbReference type="SAM" id="Phobius"/>
    </source>
</evidence>
<reference evidence="4 5" key="1">
    <citation type="submission" date="2022-06" db="EMBL/GenBank/DDBJ databases">
        <title>Fructobacillus taiwanensis sp. nov., isolated from the honeybee.</title>
        <authorList>
            <person name="Chen Y.-S."/>
            <person name="Wang L.-T."/>
            <person name="Lee Y.-S."/>
            <person name="Chang Y.-C."/>
            <person name="Wu H.-C."/>
            <person name="Liao C.-Y."/>
            <person name="Chen W.-H."/>
            <person name="Deng J.-N."/>
            <person name="Wang Y.-H."/>
        </authorList>
    </citation>
    <scope>NUCLEOTIDE SEQUENCE [LARGE SCALE GENOMIC DNA]</scope>
    <source>
        <strain evidence="4 5">W13</strain>
    </source>
</reference>
<dbReference type="SMART" id="SM00278">
    <property type="entry name" value="HhH1"/>
    <property type="match status" value="2"/>
</dbReference>
<feature type="compositionally biased region" description="Polar residues" evidence="1">
    <location>
        <begin position="190"/>
        <end position="202"/>
    </location>
</feature>
<dbReference type="Gene3D" id="3.10.560.10">
    <property type="entry name" value="Outer membrane lipoprotein wza domain like"/>
    <property type="match status" value="1"/>
</dbReference>
<keyword evidence="5" id="KW-1185">Reference proteome</keyword>
<proteinExistence type="predicted"/>
<dbReference type="Gene3D" id="1.10.150.320">
    <property type="entry name" value="Photosystem II 12 kDa extrinsic protein"/>
    <property type="match status" value="1"/>
</dbReference>
<feature type="transmembrane region" description="Helical" evidence="2">
    <location>
        <begin position="43"/>
        <end position="64"/>
    </location>
</feature>
<dbReference type="InterPro" id="IPR010994">
    <property type="entry name" value="RuvA_2-like"/>
</dbReference>
<dbReference type="InterPro" id="IPR019554">
    <property type="entry name" value="Soluble_ligand-bd"/>
</dbReference>
<dbReference type="Pfam" id="PF12836">
    <property type="entry name" value="HHH_3"/>
    <property type="match status" value="1"/>
</dbReference>
<dbReference type="NCBIfam" id="TIGR00426">
    <property type="entry name" value="competence protein ComEA helix-hairpin-helix repeat region"/>
    <property type="match status" value="1"/>
</dbReference>
<comment type="caution">
    <text evidence="4">The sequence shown here is derived from an EMBL/GenBank/DDBJ whole genome shotgun (WGS) entry which is preliminary data.</text>
</comment>
<dbReference type="PANTHER" id="PTHR21180:SF32">
    <property type="entry name" value="ENDONUCLEASE_EXONUCLEASE_PHOSPHATASE FAMILY DOMAIN-CONTAINING PROTEIN 1"/>
    <property type="match status" value="1"/>
</dbReference>
<protein>
    <submittedName>
        <fullName evidence="4">ComEA family DNA-binding protein</fullName>
    </submittedName>
</protein>
<evidence type="ECO:0000313" key="4">
    <source>
        <dbReference type="EMBL" id="MCO0831715.1"/>
    </source>
</evidence>
<keyword evidence="2" id="KW-0812">Transmembrane</keyword>
<dbReference type="Proteomes" id="UP001523234">
    <property type="component" value="Unassembled WGS sequence"/>
</dbReference>
<dbReference type="PANTHER" id="PTHR21180">
    <property type="entry name" value="ENDONUCLEASE/EXONUCLEASE/PHOSPHATASE FAMILY DOMAIN-CONTAINING PROTEIN 1"/>
    <property type="match status" value="1"/>
</dbReference>
<gene>
    <name evidence="4" type="ORF">NFX39_01220</name>
</gene>
<dbReference type="InterPro" id="IPR003583">
    <property type="entry name" value="Hlx-hairpin-Hlx_DNA-bd_motif"/>
</dbReference>
<feature type="domain" description="Helix-hairpin-helix DNA-binding motif class 1" evidence="3">
    <location>
        <begin position="235"/>
        <end position="254"/>
    </location>
</feature>
<dbReference type="InterPro" id="IPR051675">
    <property type="entry name" value="Endo/Exo/Phosphatase_dom_1"/>
</dbReference>
<dbReference type="InterPro" id="IPR004509">
    <property type="entry name" value="Competence_ComEA_HhH"/>
</dbReference>
<accession>A0ABT0ZP01</accession>
<dbReference type="GO" id="GO:0003677">
    <property type="term" value="F:DNA binding"/>
    <property type="evidence" value="ECO:0007669"/>
    <property type="project" value="UniProtKB-KW"/>
</dbReference>